<dbReference type="PRINTS" id="PR00102">
    <property type="entry name" value="OTCASE"/>
</dbReference>
<evidence type="ECO:0000259" key="7">
    <source>
        <dbReference type="Pfam" id="PF00185"/>
    </source>
</evidence>
<evidence type="ECO:0000256" key="6">
    <source>
        <dbReference type="RuleBase" id="RU003634"/>
    </source>
</evidence>
<reference evidence="10" key="1">
    <citation type="submission" date="2016-10" db="EMBL/GenBank/DDBJ databases">
        <authorList>
            <person name="Varghese N."/>
            <person name="Submissions S."/>
        </authorList>
    </citation>
    <scope>NUCLEOTIDE SEQUENCE [LARGE SCALE GENOMIC DNA]</scope>
    <source>
        <strain evidence="10">DSM 26348</strain>
    </source>
</reference>
<dbReference type="Pfam" id="PF02729">
    <property type="entry name" value="OTCace_N"/>
    <property type="match status" value="1"/>
</dbReference>
<feature type="domain" description="Aspartate/ornithine carbamoyltransferase Asp/Orn-binding" evidence="7">
    <location>
        <begin position="149"/>
        <end position="301"/>
    </location>
</feature>
<dbReference type="FunFam" id="3.40.50.1370:FF:000008">
    <property type="entry name" value="Ornithine carbamoyltransferase"/>
    <property type="match status" value="1"/>
</dbReference>
<dbReference type="PANTHER" id="PTHR45753:SF3">
    <property type="entry name" value="ORNITHINE TRANSCARBAMYLASE, MITOCHONDRIAL"/>
    <property type="match status" value="1"/>
</dbReference>
<dbReference type="EC" id="2.1.3.3" evidence="2 5"/>
<feature type="domain" description="Aspartate/ornithine carbamoyltransferase carbamoyl-P binding" evidence="8">
    <location>
        <begin position="2"/>
        <end position="142"/>
    </location>
</feature>
<dbReference type="NCBIfam" id="NF001986">
    <property type="entry name" value="PRK00779.1"/>
    <property type="match status" value="1"/>
</dbReference>
<organism evidence="9 10">
    <name type="scientific">Planctomicrobium piriforme</name>
    <dbReference type="NCBI Taxonomy" id="1576369"/>
    <lineage>
        <taxon>Bacteria</taxon>
        <taxon>Pseudomonadati</taxon>
        <taxon>Planctomycetota</taxon>
        <taxon>Planctomycetia</taxon>
        <taxon>Planctomycetales</taxon>
        <taxon>Planctomycetaceae</taxon>
        <taxon>Planctomicrobium</taxon>
    </lineage>
</organism>
<keyword evidence="3 6" id="KW-0808">Transferase</keyword>
<dbReference type="GO" id="GO:0016597">
    <property type="term" value="F:amino acid binding"/>
    <property type="evidence" value="ECO:0007669"/>
    <property type="project" value="InterPro"/>
</dbReference>
<dbReference type="InterPro" id="IPR006130">
    <property type="entry name" value="Asp/Orn_carbamoylTrfase"/>
</dbReference>
<dbReference type="PANTHER" id="PTHR45753">
    <property type="entry name" value="ORNITHINE CARBAMOYLTRANSFERASE, MITOCHONDRIAL"/>
    <property type="match status" value="1"/>
</dbReference>
<gene>
    <name evidence="9" type="ORF">SAMN05421753_1215</name>
</gene>
<dbReference type="PRINTS" id="PR00100">
    <property type="entry name" value="AOTCASE"/>
</dbReference>
<evidence type="ECO:0000256" key="3">
    <source>
        <dbReference type="ARBA" id="ARBA00022679"/>
    </source>
</evidence>
<keyword evidence="10" id="KW-1185">Reference proteome</keyword>
<evidence type="ECO:0000256" key="4">
    <source>
        <dbReference type="ARBA" id="ARBA00048772"/>
    </source>
</evidence>
<dbReference type="InterPro" id="IPR002292">
    <property type="entry name" value="Orn/put_carbamltrans"/>
</dbReference>
<evidence type="ECO:0000313" key="10">
    <source>
        <dbReference type="Proteomes" id="UP000199518"/>
    </source>
</evidence>
<dbReference type="GO" id="GO:0019240">
    <property type="term" value="P:citrulline biosynthetic process"/>
    <property type="evidence" value="ECO:0007669"/>
    <property type="project" value="TreeGrafter"/>
</dbReference>
<dbReference type="InterPro" id="IPR006131">
    <property type="entry name" value="Asp_carbamoyltransf_Asp/Orn-bd"/>
</dbReference>
<dbReference type="RefSeq" id="WP_092055924.1">
    <property type="nucleotide sequence ID" value="NZ_FOQD01000021.1"/>
</dbReference>
<comment type="similarity">
    <text evidence="1">Belongs to the aspartate/ornithine carbamoyltransferase superfamily. OTCase family.</text>
</comment>
<comment type="catalytic activity">
    <reaction evidence="4">
        <text>carbamoyl phosphate + L-ornithine = L-citrulline + phosphate + H(+)</text>
        <dbReference type="Rhea" id="RHEA:19513"/>
        <dbReference type="ChEBI" id="CHEBI:15378"/>
        <dbReference type="ChEBI" id="CHEBI:43474"/>
        <dbReference type="ChEBI" id="CHEBI:46911"/>
        <dbReference type="ChEBI" id="CHEBI:57743"/>
        <dbReference type="ChEBI" id="CHEBI:58228"/>
        <dbReference type="EC" id="2.1.3.3"/>
    </reaction>
</comment>
<protein>
    <recommendedName>
        <fullName evidence="2 5">Ornithine carbamoyltransferase</fullName>
        <ecNumber evidence="2 5">2.1.3.3</ecNumber>
    </recommendedName>
</protein>
<dbReference type="GO" id="GO:0042450">
    <property type="term" value="P:L-arginine biosynthetic process via ornithine"/>
    <property type="evidence" value="ECO:0007669"/>
    <property type="project" value="UniProtKB-UniRule"/>
</dbReference>
<dbReference type="InterPro" id="IPR006132">
    <property type="entry name" value="Asp/Orn_carbamoyltranf_P-bd"/>
</dbReference>
<name>A0A1I3RKV5_9PLAN</name>
<dbReference type="STRING" id="1576369.SAMN05421753_1215"/>
<evidence type="ECO:0000259" key="8">
    <source>
        <dbReference type="Pfam" id="PF02729"/>
    </source>
</evidence>
<dbReference type="AlphaFoldDB" id="A0A1I3RKV5"/>
<evidence type="ECO:0000256" key="5">
    <source>
        <dbReference type="NCBIfam" id="TIGR00658"/>
    </source>
</evidence>
<evidence type="ECO:0000256" key="1">
    <source>
        <dbReference type="ARBA" id="ARBA00007805"/>
    </source>
</evidence>
<evidence type="ECO:0000256" key="2">
    <source>
        <dbReference type="ARBA" id="ARBA00013007"/>
    </source>
</evidence>
<dbReference type="EMBL" id="FOQD01000021">
    <property type="protein sequence ID" value="SFJ45951.1"/>
    <property type="molecule type" value="Genomic_DNA"/>
</dbReference>
<proteinExistence type="inferred from homology"/>
<dbReference type="Pfam" id="PF00185">
    <property type="entry name" value="OTCace"/>
    <property type="match status" value="1"/>
</dbReference>
<dbReference type="GO" id="GO:0004585">
    <property type="term" value="F:ornithine carbamoyltransferase activity"/>
    <property type="evidence" value="ECO:0007669"/>
    <property type="project" value="UniProtKB-UniRule"/>
</dbReference>
<dbReference type="Proteomes" id="UP000199518">
    <property type="component" value="Unassembled WGS sequence"/>
</dbReference>
<dbReference type="OrthoDB" id="9802587at2"/>
<evidence type="ECO:0000313" key="9">
    <source>
        <dbReference type="EMBL" id="SFJ45951.1"/>
    </source>
</evidence>
<dbReference type="InterPro" id="IPR036901">
    <property type="entry name" value="Asp/Orn_carbamoylTrfase_sf"/>
</dbReference>
<dbReference type="Gene3D" id="3.40.50.1370">
    <property type="entry name" value="Aspartate/ornithine carbamoyltransferase"/>
    <property type="match status" value="2"/>
</dbReference>
<sequence>MRHLTTLLDLTSDEVRDVLKLSARLKARSRKGKRPSLCENKVLTQVFEKPSLRTRVSFEAAMSQLGGKSIFLTSKEAGFDGRETKEDIARVLGGYSDVITLRTFSQELIETFRKHAGCPIINALSDDYHPCQALADIMTVEEVSGSVSGKTIVYVGDGNNVARSLAVICGHMGCNFRIAAPRGYELSAEFLAQLADRFPDLEVEQFHSAPKAVAGADVIYTDVWASMGQESEKDHRSKVFADYQVTTKLLDVAGPNVLFMHCLPARRGQEVDDAVMDDPRSIVFVQAENRMHLAKGLIVWLLEHVNDKPSLSKPRRTPKRKKARGK</sequence>
<accession>A0A1I3RKV5</accession>
<dbReference type="SUPFAM" id="SSF53671">
    <property type="entry name" value="Aspartate/ornithine carbamoyltransferase"/>
    <property type="match status" value="1"/>
</dbReference>
<dbReference type="NCBIfam" id="TIGR00658">
    <property type="entry name" value="orni_carb_tr"/>
    <property type="match status" value="1"/>
</dbReference>